<keyword evidence="3" id="KW-1185">Reference proteome</keyword>
<dbReference type="Proteomes" id="UP001159428">
    <property type="component" value="Unassembled WGS sequence"/>
</dbReference>
<dbReference type="AlphaFoldDB" id="A0AAU9XKG7"/>
<accession>A0AAU9XKG7</accession>
<evidence type="ECO:0000313" key="3">
    <source>
        <dbReference type="Proteomes" id="UP001159428"/>
    </source>
</evidence>
<feature type="transmembrane region" description="Helical" evidence="1">
    <location>
        <begin position="23"/>
        <end position="43"/>
    </location>
</feature>
<comment type="caution">
    <text evidence="2">The sequence shown here is derived from an EMBL/GenBank/DDBJ whole genome shotgun (WGS) entry which is preliminary data.</text>
</comment>
<gene>
    <name evidence="2" type="ORF">PMEA_00025144</name>
</gene>
<reference evidence="2 3" key="1">
    <citation type="submission" date="2022-05" db="EMBL/GenBank/DDBJ databases">
        <authorList>
            <consortium name="Genoscope - CEA"/>
            <person name="William W."/>
        </authorList>
    </citation>
    <scope>NUCLEOTIDE SEQUENCE [LARGE SCALE GENOMIC DNA]</scope>
</reference>
<sequence length="101" mass="12086">MRAISKSSSETQTLKISIYPKNIVLREIFCLAIVFFYQITVYIMKYGVIWKSCQYLYGLVIIKLLLLWRAVLIMWTTHISKWQSALQRKKLIKIIQVEKYH</sequence>
<protein>
    <recommendedName>
        <fullName evidence="4">Transmembrane protein</fullName>
    </recommendedName>
</protein>
<proteinExistence type="predicted"/>
<organism evidence="2 3">
    <name type="scientific">Pocillopora meandrina</name>
    <dbReference type="NCBI Taxonomy" id="46732"/>
    <lineage>
        <taxon>Eukaryota</taxon>
        <taxon>Metazoa</taxon>
        <taxon>Cnidaria</taxon>
        <taxon>Anthozoa</taxon>
        <taxon>Hexacorallia</taxon>
        <taxon>Scleractinia</taxon>
        <taxon>Astrocoeniina</taxon>
        <taxon>Pocilloporidae</taxon>
        <taxon>Pocillopora</taxon>
    </lineage>
</organism>
<dbReference type="EMBL" id="CALNXJ010000049">
    <property type="protein sequence ID" value="CAH3151334.1"/>
    <property type="molecule type" value="Genomic_DNA"/>
</dbReference>
<evidence type="ECO:0000313" key="2">
    <source>
        <dbReference type="EMBL" id="CAH3151334.1"/>
    </source>
</evidence>
<keyword evidence="1" id="KW-1133">Transmembrane helix</keyword>
<name>A0AAU9XKG7_9CNID</name>
<keyword evidence="1" id="KW-0472">Membrane</keyword>
<feature type="transmembrane region" description="Helical" evidence="1">
    <location>
        <begin position="55"/>
        <end position="75"/>
    </location>
</feature>
<evidence type="ECO:0000256" key="1">
    <source>
        <dbReference type="SAM" id="Phobius"/>
    </source>
</evidence>
<evidence type="ECO:0008006" key="4">
    <source>
        <dbReference type="Google" id="ProtNLM"/>
    </source>
</evidence>
<keyword evidence="1" id="KW-0812">Transmembrane</keyword>